<evidence type="ECO:0000256" key="1">
    <source>
        <dbReference type="SAM" id="MobiDB-lite"/>
    </source>
</evidence>
<feature type="region of interest" description="Disordered" evidence="1">
    <location>
        <begin position="1"/>
        <end position="111"/>
    </location>
</feature>
<evidence type="ECO:0000313" key="2">
    <source>
        <dbReference type="EMBL" id="GMH31117.1"/>
    </source>
</evidence>
<feature type="compositionally biased region" description="Basic and acidic residues" evidence="1">
    <location>
        <begin position="782"/>
        <end position="884"/>
    </location>
</feature>
<feature type="region of interest" description="Disordered" evidence="1">
    <location>
        <begin position="578"/>
        <end position="601"/>
    </location>
</feature>
<dbReference type="EMBL" id="BSYO01000039">
    <property type="protein sequence ID" value="GMH31117.1"/>
    <property type="molecule type" value="Genomic_DNA"/>
</dbReference>
<reference evidence="2" key="1">
    <citation type="submission" date="2023-05" db="EMBL/GenBank/DDBJ databases">
        <title>Nepenthes gracilis genome sequencing.</title>
        <authorList>
            <person name="Fukushima K."/>
        </authorList>
    </citation>
    <scope>NUCLEOTIDE SEQUENCE</scope>
    <source>
        <strain evidence="2">SING2019-196</strain>
    </source>
</reference>
<sequence>MADPHVSHQRPPPFQPQGSWYSGQFQYHPSHSPSPLPPPPQPWSSLPPPPHSDHLPPPPSFAPYIAHPHHAQYLPPPPALSRPQMPPPPRPHSQQPYPQEWGNTNWAYQSGWDYPAHGNEEDWAAKARAWAAAKASIENQHPQSQFASLGQLKEHSHIPNQYPQAASSYYQDIQQTSVPMPSYQNHPVQVAPLNKPRLAHQQEFTSMSSAEASYAPDVHFSYGAKDGNLSVEVGDAFPTQERLTSPSVPQQEVSLTYSSVPGKEYPLEGQHHDQSPVSAIGRSILTEQTQFAYPLSNPCDQPLEFAPRFNNDYDSQMKSSHHDSAGSVRGADSISPLPSLYPWTPLGAPIVPYPSVPPTFPSTLQHDPSLGASPLPGQPSSMFGRVPGPSFPPEVSSAATPVGLAAGTALHPTTFPGDEYVSPMGSERHRKAAVPNWLKEEIIKNKAAIASSAPDHVKEETQNIKDEVIAKSVGKADLADRKSIDSSRSTEDEDDDEDYIEAAKTTAINQEIKCILTEVLLKVTDKLFDEIATKVLSEDDPTVDADHGTVGCSTLSLPPLAFPDPKASANILIPVKPKESKADNVSEKSSSGAPGNVLGLASYASDDDADEIQSSNKPTNNNSTVYISPNSNEFPEYVHDAVANGLPRVKTEDPKFNSSVCMEEDHNSIHSTRVNKNHSAQAVNMGDNGLGKNLDYGDTGPAYSSGTASLGRKDGACSESGKFVDLSDASKTKDNVGKLAAIKPEVPCESDIIRKSMKENSQERESGRHNRHESKRSSSMRDSAKDKGSSKVREEGKAEDSHGRRDERQQRKDKMDDCRGPKERSKEQVRHGEKTKEADSRKISLPCEFKEGRKERERVKKGNDKDDADRKRVRTKDEKADRSRHGIVSDAGKHKTKRFSSDGSRDRNSKDKSVSYSDNSSDDASEGYRRKRHSEKHNLSPSPDWSRRRQVLRSPHSKRTQRRHSPYTSFETSRGRRSRSRSPLMSDGLYEKTPSFLISDDSAIDKATSKDLVQLEFGSHS</sequence>
<proteinExistence type="predicted"/>
<feature type="compositionally biased region" description="Basic and acidic residues" evidence="1">
    <location>
        <begin position="899"/>
        <end position="913"/>
    </location>
</feature>
<keyword evidence="3" id="KW-1185">Reference proteome</keyword>
<feature type="compositionally biased region" description="Basic and acidic residues" evidence="1">
    <location>
        <begin position="751"/>
        <end position="768"/>
    </location>
</feature>
<feature type="compositionally biased region" description="Basic residues" evidence="1">
    <location>
        <begin position="948"/>
        <end position="965"/>
    </location>
</feature>
<accession>A0AAD3TKH8</accession>
<evidence type="ECO:0000313" key="3">
    <source>
        <dbReference type="Proteomes" id="UP001279734"/>
    </source>
</evidence>
<comment type="caution">
    <text evidence="2">The sequence shown here is derived from an EMBL/GenBank/DDBJ whole genome shotgun (WGS) entry which is preliminary data.</text>
</comment>
<gene>
    <name evidence="2" type="ORF">Nepgr_032960</name>
</gene>
<dbReference type="Proteomes" id="UP001279734">
    <property type="component" value="Unassembled WGS sequence"/>
</dbReference>
<feature type="compositionally biased region" description="Pro residues" evidence="1">
    <location>
        <begin position="32"/>
        <end position="61"/>
    </location>
</feature>
<dbReference type="AlphaFoldDB" id="A0AAD3TKH8"/>
<organism evidence="2 3">
    <name type="scientific">Nepenthes gracilis</name>
    <name type="common">Slender pitcher plant</name>
    <dbReference type="NCBI Taxonomy" id="150966"/>
    <lineage>
        <taxon>Eukaryota</taxon>
        <taxon>Viridiplantae</taxon>
        <taxon>Streptophyta</taxon>
        <taxon>Embryophyta</taxon>
        <taxon>Tracheophyta</taxon>
        <taxon>Spermatophyta</taxon>
        <taxon>Magnoliopsida</taxon>
        <taxon>eudicotyledons</taxon>
        <taxon>Gunneridae</taxon>
        <taxon>Pentapetalae</taxon>
        <taxon>Caryophyllales</taxon>
        <taxon>Nepenthaceae</taxon>
        <taxon>Nepenthes</taxon>
    </lineage>
</organism>
<feature type="compositionally biased region" description="Polar residues" evidence="1">
    <location>
        <begin position="16"/>
        <end position="27"/>
    </location>
</feature>
<feature type="region of interest" description="Disordered" evidence="1">
    <location>
        <begin position="750"/>
        <end position="990"/>
    </location>
</feature>
<name>A0AAD3TKH8_NEPGR</name>
<feature type="compositionally biased region" description="Pro residues" evidence="1">
    <location>
        <begin position="74"/>
        <end position="91"/>
    </location>
</feature>
<protein>
    <submittedName>
        <fullName evidence="2">Uncharacterized protein</fullName>
    </submittedName>
</protein>